<dbReference type="UniPathway" id="UPA00077">
    <property type="reaction ID" value="UER00155"/>
</dbReference>
<dbReference type="Gene3D" id="3.30.70.560">
    <property type="entry name" value="7,8-Dihydro-6-hydroxymethylpterin-pyrophosphokinase HPPK"/>
    <property type="match status" value="1"/>
</dbReference>
<comment type="similarity">
    <text evidence="2">Belongs to the HPPK family.</text>
</comment>
<evidence type="ECO:0000256" key="4">
    <source>
        <dbReference type="ARBA" id="ARBA00016218"/>
    </source>
</evidence>
<dbReference type="GO" id="GO:0005524">
    <property type="term" value="F:ATP binding"/>
    <property type="evidence" value="ECO:0007669"/>
    <property type="project" value="UniProtKB-KW"/>
</dbReference>
<dbReference type="GO" id="GO:0003848">
    <property type="term" value="F:2-amino-4-hydroxy-6-hydroxymethyldihydropteridine diphosphokinase activity"/>
    <property type="evidence" value="ECO:0007669"/>
    <property type="project" value="UniProtKB-EC"/>
</dbReference>
<keyword evidence="5" id="KW-0808">Transferase</keyword>
<comment type="function">
    <text evidence="10">Catalyzes the transfer of pyrophosphate from adenosine triphosphate (ATP) to 6-hydroxymethyl-7,8-dihydropterin, an enzymatic step in folate biosynthesis pathway.</text>
</comment>
<keyword evidence="7 14" id="KW-0418">Kinase</keyword>
<evidence type="ECO:0000256" key="6">
    <source>
        <dbReference type="ARBA" id="ARBA00022741"/>
    </source>
</evidence>
<comment type="pathway">
    <text evidence="1">Cofactor biosynthesis; tetrahydrofolate biosynthesis; 2-amino-4-hydroxy-6-hydroxymethyl-7,8-dihydropteridine diphosphate from 7,8-dihydroneopterin triphosphate: step 4/4.</text>
</comment>
<dbReference type="RefSeq" id="WP_116616903.1">
    <property type="nucleotide sequence ID" value="NZ_QENY01000015.1"/>
</dbReference>
<keyword evidence="15" id="KW-1185">Reference proteome</keyword>
<sequence length="143" mass="16408">MSEKSSHTLYLGLGSNLGDKRRLIEEAVCLLNDRVGRVTRKSSLIETEPWGFSSPNKFLNGCVACQTQLSPREALRETQEIEREMGRSTKSHDGVYHDRPIDIDILLYDDWHINDTDLVVPHPKMKDRNFVMIPLREICPDLS</sequence>
<name>A0A2U0U4S7_9BACT</name>
<protein>
    <recommendedName>
        <fullName evidence="4">2-amino-4-hydroxy-6-hydroxymethyldihydropteridine pyrophosphokinase</fullName>
        <ecNumber evidence="3">2.7.6.3</ecNumber>
    </recommendedName>
    <alternativeName>
        <fullName evidence="11">6-hydroxymethyl-7,8-dihydropterin pyrophosphokinase</fullName>
    </alternativeName>
    <alternativeName>
        <fullName evidence="12">7,8-dihydro-6-hydroxymethylpterin-pyrophosphokinase</fullName>
    </alternativeName>
</protein>
<dbReference type="OrthoDB" id="9808041at2"/>
<dbReference type="Proteomes" id="UP000245870">
    <property type="component" value="Unassembled WGS sequence"/>
</dbReference>
<keyword evidence="8" id="KW-0067">ATP-binding</keyword>
<dbReference type="EC" id="2.7.6.3" evidence="3"/>
<accession>A0A2U0U4S7</accession>
<dbReference type="PANTHER" id="PTHR43071:SF1">
    <property type="entry name" value="2-AMINO-4-HYDROXY-6-HYDROXYMETHYLDIHYDROPTERIDINE PYROPHOSPHOKINASE"/>
    <property type="match status" value="1"/>
</dbReference>
<evidence type="ECO:0000256" key="11">
    <source>
        <dbReference type="ARBA" id="ARBA00029766"/>
    </source>
</evidence>
<evidence type="ECO:0000256" key="10">
    <source>
        <dbReference type="ARBA" id="ARBA00029409"/>
    </source>
</evidence>
<dbReference type="NCBIfam" id="TIGR01498">
    <property type="entry name" value="folK"/>
    <property type="match status" value="1"/>
</dbReference>
<dbReference type="CDD" id="cd00483">
    <property type="entry name" value="HPPK"/>
    <property type="match status" value="1"/>
</dbReference>
<organism evidence="14 15">
    <name type="scientific">Hallella colorans</name>
    <dbReference type="NCBI Taxonomy" id="1703337"/>
    <lineage>
        <taxon>Bacteria</taxon>
        <taxon>Pseudomonadati</taxon>
        <taxon>Bacteroidota</taxon>
        <taxon>Bacteroidia</taxon>
        <taxon>Bacteroidales</taxon>
        <taxon>Prevotellaceae</taxon>
        <taxon>Hallella</taxon>
    </lineage>
</organism>
<dbReference type="Pfam" id="PF01288">
    <property type="entry name" value="HPPK"/>
    <property type="match status" value="1"/>
</dbReference>
<feature type="domain" description="7,8-dihydro-6-hydroxymethylpterin-pyrophosphokinase" evidence="13">
    <location>
        <begin position="10"/>
        <end position="140"/>
    </location>
</feature>
<dbReference type="GO" id="GO:0016301">
    <property type="term" value="F:kinase activity"/>
    <property type="evidence" value="ECO:0007669"/>
    <property type="project" value="UniProtKB-KW"/>
</dbReference>
<dbReference type="InterPro" id="IPR035907">
    <property type="entry name" value="Hppk_sf"/>
</dbReference>
<evidence type="ECO:0000256" key="8">
    <source>
        <dbReference type="ARBA" id="ARBA00022840"/>
    </source>
</evidence>
<evidence type="ECO:0000256" key="12">
    <source>
        <dbReference type="ARBA" id="ARBA00033413"/>
    </source>
</evidence>
<dbReference type="SUPFAM" id="SSF55083">
    <property type="entry name" value="6-hydroxymethyl-7,8-dihydropterin pyrophosphokinase, HPPK"/>
    <property type="match status" value="1"/>
</dbReference>
<reference evidence="14 15" key="1">
    <citation type="submission" date="2018-05" db="EMBL/GenBank/DDBJ databases">
        <title>Genomic Encyclopedia of Type Strains, Phase IV (KMG-IV): sequencing the most valuable type-strain genomes for metagenomic binning, comparative biology and taxonomic classification.</title>
        <authorList>
            <person name="Goeker M."/>
        </authorList>
    </citation>
    <scope>NUCLEOTIDE SEQUENCE [LARGE SCALE GENOMIC DNA]</scope>
    <source>
        <strain evidence="14 15">DSM 100333</strain>
    </source>
</reference>
<dbReference type="GO" id="GO:0046656">
    <property type="term" value="P:folic acid biosynthetic process"/>
    <property type="evidence" value="ECO:0007669"/>
    <property type="project" value="UniProtKB-KW"/>
</dbReference>
<comment type="caution">
    <text evidence="14">The sequence shown here is derived from an EMBL/GenBank/DDBJ whole genome shotgun (WGS) entry which is preliminary data.</text>
</comment>
<evidence type="ECO:0000256" key="9">
    <source>
        <dbReference type="ARBA" id="ARBA00022909"/>
    </source>
</evidence>
<keyword evidence="6" id="KW-0547">Nucleotide-binding</keyword>
<evidence type="ECO:0000313" key="14">
    <source>
        <dbReference type="EMBL" id="PVX51697.1"/>
    </source>
</evidence>
<dbReference type="InterPro" id="IPR000550">
    <property type="entry name" value="Hppk"/>
</dbReference>
<evidence type="ECO:0000313" key="15">
    <source>
        <dbReference type="Proteomes" id="UP000245870"/>
    </source>
</evidence>
<evidence type="ECO:0000256" key="1">
    <source>
        <dbReference type="ARBA" id="ARBA00005051"/>
    </source>
</evidence>
<evidence type="ECO:0000256" key="7">
    <source>
        <dbReference type="ARBA" id="ARBA00022777"/>
    </source>
</evidence>
<gene>
    <name evidence="14" type="ORF">C7379_11549</name>
</gene>
<dbReference type="AlphaFoldDB" id="A0A2U0U4S7"/>
<dbReference type="GO" id="GO:0046654">
    <property type="term" value="P:tetrahydrofolate biosynthetic process"/>
    <property type="evidence" value="ECO:0007669"/>
    <property type="project" value="UniProtKB-UniPathway"/>
</dbReference>
<proteinExistence type="inferred from homology"/>
<evidence type="ECO:0000259" key="13">
    <source>
        <dbReference type="Pfam" id="PF01288"/>
    </source>
</evidence>
<dbReference type="EMBL" id="QENY01000015">
    <property type="protein sequence ID" value="PVX51697.1"/>
    <property type="molecule type" value="Genomic_DNA"/>
</dbReference>
<evidence type="ECO:0000256" key="2">
    <source>
        <dbReference type="ARBA" id="ARBA00005810"/>
    </source>
</evidence>
<keyword evidence="9" id="KW-0289">Folate biosynthesis</keyword>
<evidence type="ECO:0000256" key="5">
    <source>
        <dbReference type="ARBA" id="ARBA00022679"/>
    </source>
</evidence>
<dbReference type="PANTHER" id="PTHR43071">
    <property type="entry name" value="2-AMINO-4-HYDROXY-6-HYDROXYMETHYLDIHYDROPTERIDINE PYROPHOSPHOKINASE"/>
    <property type="match status" value="1"/>
</dbReference>
<evidence type="ECO:0000256" key="3">
    <source>
        <dbReference type="ARBA" id="ARBA00013253"/>
    </source>
</evidence>